<evidence type="ECO:0000313" key="2">
    <source>
        <dbReference type="EMBL" id="CEK96614.1"/>
    </source>
</evidence>
<proteinExistence type="predicted"/>
<accession>A0A0B7BTT0</accession>
<gene>
    <name evidence="2" type="primary">ORF212729</name>
</gene>
<evidence type="ECO:0000256" key="1">
    <source>
        <dbReference type="SAM" id="MobiDB-lite"/>
    </source>
</evidence>
<feature type="region of interest" description="Disordered" evidence="1">
    <location>
        <begin position="112"/>
        <end position="132"/>
    </location>
</feature>
<feature type="compositionally biased region" description="Polar residues" evidence="1">
    <location>
        <begin position="115"/>
        <end position="132"/>
    </location>
</feature>
<name>A0A0B7BTT0_9EUPU</name>
<reference evidence="2" key="1">
    <citation type="submission" date="2014-12" db="EMBL/GenBank/DDBJ databases">
        <title>Insight into the proteome of Arion vulgaris.</title>
        <authorList>
            <person name="Aradska J."/>
            <person name="Bulat T."/>
            <person name="Smidak R."/>
            <person name="Sarate P."/>
            <person name="Gangsoo J."/>
            <person name="Sialana F."/>
            <person name="Bilban M."/>
            <person name="Lubec G."/>
        </authorList>
    </citation>
    <scope>NUCLEOTIDE SEQUENCE</scope>
    <source>
        <tissue evidence="2">Skin</tissue>
    </source>
</reference>
<protein>
    <submittedName>
        <fullName evidence="2">Uncharacterized protein</fullName>
    </submittedName>
</protein>
<organism evidence="2">
    <name type="scientific">Arion vulgaris</name>
    <dbReference type="NCBI Taxonomy" id="1028688"/>
    <lineage>
        <taxon>Eukaryota</taxon>
        <taxon>Metazoa</taxon>
        <taxon>Spiralia</taxon>
        <taxon>Lophotrochozoa</taxon>
        <taxon>Mollusca</taxon>
        <taxon>Gastropoda</taxon>
        <taxon>Heterobranchia</taxon>
        <taxon>Euthyneura</taxon>
        <taxon>Panpulmonata</taxon>
        <taxon>Eupulmonata</taxon>
        <taxon>Stylommatophora</taxon>
        <taxon>Helicina</taxon>
        <taxon>Arionoidea</taxon>
        <taxon>Arionidae</taxon>
        <taxon>Arion</taxon>
    </lineage>
</organism>
<dbReference type="EMBL" id="HACG01049749">
    <property type="protein sequence ID" value="CEK96614.1"/>
    <property type="molecule type" value="Transcribed_RNA"/>
</dbReference>
<dbReference type="AlphaFoldDB" id="A0A0B7BTT0"/>
<feature type="non-terminal residue" evidence="2">
    <location>
        <position position="132"/>
    </location>
</feature>
<sequence>AVRSQVNENSILLDTLWNGRTEIPGNSMESNQIREEHHISYSRAFNEKTLRKSDIETSRKSQSEDTSRVVICKSEHKWIRAAERADLISLSPPGSSLSSNQGDICNLSLKDRLKTNSSPNEGGSCSLSLKDR</sequence>
<feature type="non-terminal residue" evidence="2">
    <location>
        <position position="1"/>
    </location>
</feature>